<reference evidence="2" key="2">
    <citation type="submission" date="2020-09" db="EMBL/GenBank/DDBJ databases">
        <authorList>
            <person name="Sun Q."/>
            <person name="Kim S."/>
        </authorList>
    </citation>
    <scope>NUCLEOTIDE SEQUENCE</scope>
    <source>
        <strain evidence="2">KCTC 32182</strain>
    </source>
</reference>
<feature type="domain" description="GspL cytoplasmic actin-ATPase-like" evidence="1">
    <location>
        <begin position="43"/>
        <end position="199"/>
    </location>
</feature>
<dbReference type="SUPFAM" id="SSF53067">
    <property type="entry name" value="Actin-like ATPase domain"/>
    <property type="match status" value="1"/>
</dbReference>
<protein>
    <recommendedName>
        <fullName evidence="1">GspL cytoplasmic actin-ATPase-like domain-containing protein</fullName>
    </recommendedName>
</protein>
<evidence type="ECO:0000259" key="1">
    <source>
        <dbReference type="Pfam" id="PF05134"/>
    </source>
</evidence>
<accession>A0A918NZJ6</accession>
<comment type="caution">
    <text evidence="2">The sequence shown here is derived from an EMBL/GenBank/DDBJ whole genome shotgun (WGS) entry which is preliminary data.</text>
</comment>
<organism evidence="2 3">
    <name type="scientific">Paludibacterium paludis</name>
    <dbReference type="NCBI Taxonomy" id="1225769"/>
    <lineage>
        <taxon>Bacteria</taxon>
        <taxon>Pseudomonadati</taxon>
        <taxon>Pseudomonadota</taxon>
        <taxon>Betaproteobacteria</taxon>
        <taxon>Neisseriales</taxon>
        <taxon>Chromobacteriaceae</taxon>
        <taxon>Paludibacterium</taxon>
    </lineage>
</organism>
<gene>
    <name evidence="2" type="ORF">GCM10011289_08400</name>
</gene>
<evidence type="ECO:0000313" key="2">
    <source>
        <dbReference type="EMBL" id="GGY08098.1"/>
    </source>
</evidence>
<dbReference type="RefSeq" id="WP_189531533.1">
    <property type="nucleotide sequence ID" value="NZ_BMYX01000003.1"/>
</dbReference>
<dbReference type="GO" id="GO:0015627">
    <property type="term" value="C:type II protein secretion system complex"/>
    <property type="evidence" value="ECO:0007669"/>
    <property type="project" value="InterPro"/>
</dbReference>
<dbReference type="AlphaFoldDB" id="A0A918NZJ6"/>
<proteinExistence type="predicted"/>
<evidence type="ECO:0000313" key="3">
    <source>
        <dbReference type="Proteomes" id="UP000645257"/>
    </source>
</evidence>
<reference evidence="2" key="1">
    <citation type="journal article" date="2014" name="Int. J. Syst. Evol. Microbiol.">
        <title>Complete genome sequence of Corynebacterium casei LMG S-19264T (=DSM 44701T), isolated from a smear-ripened cheese.</title>
        <authorList>
            <consortium name="US DOE Joint Genome Institute (JGI-PGF)"/>
            <person name="Walter F."/>
            <person name="Albersmeier A."/>
            <person name="Kalinowski J."/>
            <person name="Ruckert C."/>
        </authorList>
    </citation>
    <scope>NUCLEOTIDE SEQUENCE</scope>
    <source>
        <strain evidence="2">KCTC 32182</strain>
    </source>
</reference>
<keyword evidence="3" id="KW-1185">Reference proteome</keyword>
<dbReference type="NCBIfam" id="TIGR01709">
    <property type="entry name" value="typeII_sec_gspL"/>
    <property type="match status" value="1"/>
</dbReference>
<sequence>MTTTLRLYMRAGWPDLDPSMAWSVLDGRGQVTARGDGPPAGWPRAERLELVLPAGRTLFSAVALPPGVRQLKDAALGFALEESLCNDPQHNLYAPAERPRQGRVMVAVTESAPVRLAVATLKKLGRLVDRILPEEALLPEAEEGQSVVALTEAGWLIGRDDTSVALIPDSDADVTRLLLRKAMPDSAIRILVCGQETAAAWHRLFPDREAVLGPAHDWRSASCGSAAFDFARGELSARRRWRQWRPALARAGGILAVLVAGTVLVDAGQAAWWGWRKASLQARLHEVTSQLAGKESVQSAPVLAGVRAVDRLRLAQGLPARDSMLTLTGALASVSGDGMQPRVIGYEAGRLTIRLAKLPPTVLSAWKARLQVRGVRMTSRSVSADETELTLVLES</sequence>
<name>A0A918NZJ6_9NEIS</name>
<dbReference type="GO" id="GO:0009276">
    <property type="term" value="C:Gram-negative-bacterium-type cell wall"/>
    <property type="evidence" value="ECO:0007669"/>
    <property type="project" value="InterPro"/>
</dbReference>
<dbReference type="InterPro" id="IPR007812">
    <property type="entry name" value="T2SS_protein-GspL"/>
</dbReference>
<dbReference type="EMBL" id="BMYX01000003">
    <property type="protein sequence ID" value="GGY08098.1"/>
    <property type="molecule type" value="Genomic_DNA"/>
</dbReference>
<dbReference type="GO" id="GO:0015628">
    <property type="term" value="P:protein secretion by the type II secretion system"/>
    <property type="evidence" value="ECO:0007669"/>
    <property type="project" value="InterPro"/>
</dbReference>
<dbReference type="InterPro" id="IPR024230">
    <property type="entry name" value="GspL_cyto_dom"/>
</dbReference>
<dbReference type="Proteomes" id="UP000645257">
    <property type="component" value="Unassembled WGS sequence"/>
</dbReference>
<dbReference type="Gene3D" id="3.30.420.380">
    <property type="match status" value="1"/>
</dbReference>
<dbReference type="InterPro" id="IPR043129">
    <property type="entry name" value="ATPase_NBD"/>
</dbReference>
<dbReference type="Pfam" id="PF05134">
    <property type="entry name" value="T2SSL"/>
    <property type="match status" value="1"/>
</dbReference>